<accession>A0A419A8Y9</accession>
<comment type="subunit">
    <text evidence="7">The complex comprises the extracytoplasmic solute receptor protein and the two transmembrane proteins.</text>
</comment>
<evidence type="ECO:0000256" key="3">
    <source>
        <dbReference type="ARBA" id="ARBA00022519"/>
    </source>
</evidence>
<evidence type="ECO:0000313" key="10">
    <source>
        <dbReference type="Proteomes" id="UP000283587"/>
    </source>
</evidence>
<evidence type="ECO:0000259" key="8">
    <source>
        <dbReference type="Pfam" id="PF06808"/>
    </source>
</evidence>
<feature type="transmembrane region" description="Helical" evidence="7">
    <location>
        <begin position="115"/>
        <end position="133"/>
    </location>
</feature>
<keyword evidence="2" id="KW-1003">Cell membrane</keyword>
<name>A0A419A8Y9_9RHOB</name>
<dbReference type="OrthoDB" id="9790209at2"/>
<keyword evidence="10" id="KW-1185">Reference proteome</keyword>
<feature type="transmembrane region" description="Helical" evidence="7">
    <location>
        <begin position="291"/>
        <end position="313"/>
    </location>
</feature>
<feature type="transmembrane region" description="Helical" evidence="7">
    <location>
        <begin position="58"/>
        <end position="76"/>
    </location>
</feature>
<evidence type="ECO:0000256" key="7">
    <source>
        <dbReference type="RuleBase" id="RU369079"/>
    </source>
</evidence>
<dbReference type="EMBL" id="QZEW01000024">
    <property type="protein sequence ID" value="RJL18508.1"/>
    <property type="molecule type" value="Genomic_DNA"/>
</dbReference>
<dbReference type="RefSeq" id="WP_119897516.1">
    <property type="nucleotide sequence ID" value="NZ_QNRC01000003.1"/>
</dbReference>
<dbReference type="Pfam" id="PF06808">
    <property type="entry name" value="DctM"/>
    <property type="match status" value="1"/>
</dbReference>
<dbReference type="PANTHER" id="PTHR33362">
    <property type="entry name" value="SIALIC ACID TRAP TRANSPORTER PERMEASE PROTEIN SIAT-RELATED"/>
    <property type="match status" value="1"/>
</dbReference>
<evidence type="ECO:0000256" key="5">
    <source>
        <dbReference type="ARBA" id="ARBA00022989"/>
    </source>
</evidence>
<comment type="function">
    <text evidence="7">Part of the tripartite ATP-independent periplasmic (TRAP) transport system.</text>
</comment>
<feature type="transmembrane region" description="Helical" evidence="7">
    <location>
        <begin position="145"/>
        <end position="169"/>
    </location>
</feature>
<keyword evidence="3 7" id="KW-0997">Cell inner membrane</keyword>
<feature type="transmembrane region" description="Helical" evidence="7">
    <location>
        <begin position="260"/>
        <end position="279"/>
    </location>
</feature>
<evidence type="ECO:0000256" key="1">
    <source>
        <dbReference type="ARBA" id="ARBA00004429"/>
    </source>
</evidence>
<comment type="similarity">
    <text evidence="7">Belongs to the TRAP transporter large permease family.</text>
</comment>
<feature type="transmembrane region" description="Helical" evidence="7">
    <location>
        <begin position="12"/>
        <end position="38"/>
    </location>
</feature>
<dbReference type="GO" id="GO:0022857">
    <property type="term" value="F:transmembrane transporter activity"/>
    <property type="evidence" value="ECO:0007669"/>
    <property type="project" value="UniProtKB-UniRule"/>
</dbReference>
<dbReference type="Proteomes" id="UP000283587">
    <property type="component" value="Unassembled WGS sequence"/>
</dbReference>
<proteinExistence type="inferred from homology"/>
<dbReference type="NCBIfam" id="TIGR00786">
    <property type="entry name" value="dctM"/>
    <property type="match status" value="1"/>
</dbReference>
<reference evidence="10" key="1">
    <citation type="submission" date="2018-09" db="EMBL/GenBank/DDBJ databases">
        <title>Paracoccus onubensis nov. sp. a moderate halophilic bacterium isolated from Gruta de las Maravillas (Aracena, Spain).</title>
        <authorList>
            <person name="Jurado V."/>
            <person name="Gutierrez-Patricio S."/>
            <person name="Gonzalez-Pimentel J.L."/>
            <person name="Miller A.Z."/>
            <person name="Laiz L."/>
            <person name="Saiz-Jimenez C."/>
        </authorList>
    </citation>
    <scope>NUCLEOTIDE SEQUENCE [LARGE SCALE GENOMIC DNA]</scope>
    <source>
        <strain evidence="10">DSM 26381</strain>
    </source>
</reference>
<feature type="transmembrane region" description="Helical" evidence="7">
    <location>
        <begin position="88"/>
        <end position="109"/>
    </location>
</feature>
<feature type="transmembrane region" description="Helical" evidence="7">
    <location>
        <begin position="419"/>
        <end position="440"/>
    </location>
</feature>
<protein>
    <recommendedName>
        <fullName evidence="7">TRAP transporter large permease protein</fullName>
    </recommendedName>
</protein>
<sequence>MNDYLVEVLFGAFILLMALGAPITVALGVAALAAMLYLGDNPIKMVQMAWSSVGTFPLMALPSFILAGALMEAAGLSRRLINVAESLAGPFTGGLSAAAVLACLFFGAISGSGPATTAAVGLLMIPAMVRSGYSKEYAGSVTAAAGGLGIVIPPSIPMVIFGISAMGIMPAPEAIEAHGTFQSVSISKLFIAGFLPGVVMAGGLLIMNYVRCRMQGFRGSAEPLSPRKFFCACYQGFWALLAPVIILGGIYGGFFTPTEAAIIAIFYTLFVGAVIYRELDLAEIVKALEATTWLSGRVLLVLFSATIFGRILVENGIPDVIAESVLNLTTNIYLIWLLIIGLLLFIGMFMETLAAIMILVPVMLPVAYMVGIDPIHFGIVMICTLSVGFQTPPLGENLFIASGISGASIERLSMRALPFALASTLSIFIIACFPQIALWLPRVLGY</sequence>
<dbReference type="PIRSF" id="PIRSF006066">
    <property type="entry name" value="HI0050"/>
    <property type="match status" value="1"/>
</dbReference>
<keyword evidence="6 7" id="KW-0472">Membrane</keyword>
<dbReference type="InterPro" id="IPR010656">
    <property type="entry name" value="DctM"/>
</dbReference>
<keyword evidence="5 7" id="KW-1133">Transmembrane helix</keyword>
<dbReference type="GO" id="GO:0005886">
    <property type="term" value="C:plasma membrane"/>
    <property type="evidence" value="ECO:0007669"/>
    <property type="project" value="UniProtKB-SubCell"/>
</dbReference>
<evidence type="ECO:0000256" key="4">
    <source>
        <dbReference type="ARBA" id="ARBA00022692"/>
    </source>
</evidence>
<evidence type="ECO:0000256" key="2">
    <source>
        <dbReference type="ARBA" id="ARBA00022475"/>
    </source>
</evidence>
<gene>
    <name evidence="9" type="ORF">D3P05_07290</name>
</gene>
<feature type="domain" description="TRAP C4-dicarboxylate transport system permease DctM subunit" evidence="8">
    <location>
        <begin position="10"/>
        <end position="436"/>
    </location>
</feature>
<feature type="transmembrane region" description="Helical" evidence="7">
    <location>
        <begin position="231"/>
        <end position="254"/>
    </location>
</feature>
<feature type="transmembrane region" description="Helical" evidence="7">
    <location>
        <begin position="189"/>
        <end position="210"/>
    </location>
</feature>
<evidence type="ECO:0000256" key="6">
    <source>
        <dbReference type="ARBA" id="ARBA00023136"/>
    </source>
</evidence>
<keyword evidence="7" id="KW-0813">Transport</keyword>
<dbReference type="AlphaFoldDB" id="A0A419A8Y9"/>
<keyword evidence="4 7" id="KW-0812">Transmembrane</keyword>
<comment type="caution">
    <text evidence="9">The sequence shown here is derived from an EMBL/GenBank/DDBJ whole genome shotgun (WGS) entry which is preliminary data.</text>
</comment>
<dbReference type="InterPro" id="IPR004681">
    <property type="entry name" value="TRAP_DctM"/>
</dbReference>
<feature type="transmembrane region" description="Helical" evidence="7">
    <location>
        <begin position="333"/>
        <end position="359"/>
    </location>
</feature>
<comment type="subcellular location">
    <subcellularLocation>
        <location evidence="1 7">Cell inner membrane</location>
        <topology evidence="1 7">Multi-pass membrane protein</topology>
    </subcellularLocation>
</comment>
<evidence type="ECO:0000313" key="9">
    <source>
        <dbReference type="EMBL" id="RJL18508.1"/>
    </source>
</evidence>
<organism evidence="9 10">
    <name type="scientific">Paracoccus siganidrum</name>
    <dbReference type="NCBI Taxonomy" id="1276757"/>
    <lineage>
        <taxon>Bacteria</taxon>
        <taxon>Pseudomonadati</taxon>
        <taxon>Pseudomonadota</taxon>
        <taxon>Alphaproteobacteria</taxon>
        <taxon>Rhodobacterales</taxon>
        <taxon>Paracoccaceae</taxon>
        <taxon>Paracoccus</taxon>
    </lineage>
</organism>
<dbReference type="PANTHER" id="PTHR33362:SF3">
    <property type="entry name" value="SIALIC ACID TRAP TRANSPORTER PERMEASE PROTEIN SIAT"/>
    <property type="match status" value="1"/>
</dbReference>